<reference evidence="1 2" key="1">
    <citation type="submission" date="2024-04" db="EMBL/GenBank/DDBJ databases">
        <authorList>
            <person name="Fracassetti M."/>
        </authorList>
    </citation>
    <scope>NUCLEOTIDE SEQUENCE [LARGE SCALE GENOMIC DNA]</scope>
</reference>
<gene>
    <name evidence="1" type="ORF">LTRI10_LOCUS12287</name>
</gene>
<sequence>MSYYTLQCLLRPDLHFVMMRGSCPHKSPCGGAEEGCEPTLKSFIRLNKLNFLNHGHIVSGQLVMREPEGCQAMPRLRNMTCLPKASLTSTISSKLRCIRPRNKNIQHRLSTTLSVHLSHLHHHHHHHLCTLWWGVGLRGIREQLSSGLAKKEEV</sequence>
<dbReference type="EMBL" id="OZ034815">
    <property type="protein sequence ID" value="CAL1369937.1"/>
    <property type="molecule type" value="Genomic_DNA"/>
</dbReference>
<dbReference type="AlphaFoldDB" id="A0AAV2DAC7"/>
<accession>A0AAV2DAC7</accession>
<keyword evidence="2" id="KW-1185">Reference proteome</keyword>
<organism evidence="1 2">
    <name type="scientific">Linum trigynum</name>
    <dbReference type="NCBI Taxonomy" id="586398"/>
    <lineage>
        <taxon>Eukaryota</taxon>
        <taxon>Viridiplantae</taxon>
        <taxon>Streptophyta</taxon>
        <taxon>Embryophyta</taxon>
        <taxon>Tracheophyta</taxon>
        <taxon>Spermatophyta</taxon>
        <taxon>Magnoliopsida</taxon>
        <taxon>eudicotyledons</taxon>
        <taxon>Gunneridae</taxon>
        <taxon>Pentapetalae</taxon>
        <taxon>rosids</taxon>
        <taxon>fabids</taxon>
        <taxon>Malpighiales</taxon>
        <taxon>Linaceae</taxon>
        <taxon>Linum</taxon>
    </lineage>
</organism>
<name>A0AAV2DAC7_9ROSI</name>
<evidence type="ECO:0000313" key="2">
    <source>
        <dbReference type="Proteomes" id="UP001497516"/>
    </source>
</evidence>
<protein>
    <submittedName>
        <fullName evidence="1">Uncharacterized protein</fullName>
    </submittedName>
</protein>
<evidence type="ECO:0000313" key="1">
    <source>
        <dbReference type="EMBL" id="CAL1369937.1"/>
    </source>
</evidence>
<dbReference type="Proteomes" id="UP001497516">
    <property type="component" value="Chromosome 2"/>
</dbReference>
<proteinExistence type="predicted"/>